<evidence type="ECO:0000256" key="2">
    <source>
        <dbReference type="SAM" id="SignalP"/>
    </source>
</evidence>
<sequence>MRVKLILLLLFIFFCPLQSVYGIGFHGIPGRYCADRSPTCCPNRDDECTVPILGDHLCYCDMFCDRGEYGNDCCPDFKSICRFSAEKLTKGQPAF</sequence>
<keyword evidence="5" id="KW-1185">Reference proteome</keyword>
<dbReference type="Proteomes" id="UP000276776">
    <property type="component" value="Unassembled WGS sequence"/>
</dbReference>
<evidence type="ECO:0000256" key="1">
    <source>
        <dbReference type="ARBA" id="ARBA00023157"/>
    </source>
</evidence>
<reference evidence="6" key="1">
    <citation type="submission" date="2017-02" db="UniProtKB">
        <authorList>
            <consortium name="WormBaseParasite"/>
        </authorList>
    </citation>
    <scope>IDENTIFICATION</scope>
</reference>
<dbReference type="InterPro" id="IPR001212">
    <property type="entry name" value="Somatomedin_B_dom"/>
</dbReference>
<organism evidence="6">
    <name type="scientific">Thelazia callipaeda</name>
    <name type="common">Oriental eyeworm</name>
    <name type="synonym">Parasitic nematode</name>
    <dbReference type="NCBI Taxonomy" id="103827"/>
    <lineage>
        <taxon>Eukaryota</taxon>
        <taxon>Metazoa</taxon>
        <taxon>Ecdysozoa</taxon>
        <taxon>Nematoda</taxon>
        <taxon>Chromadorea</taxon>
        <taxon>Rhabditida</taxon>
        <taxon>Spirurina</taxon>
        <taxon>Spiruromorpha</taxon>
        <taxon>Thelazioidea</taxon>
        <taxon>Thelaziidae</taxon>
        <taxon>Thelazia</taxon>
    </lineage>
</organism>
<evidence type="ECO:0000313" key="6">
    <source>
        <dbReference type="WBParaSite" id="TCLT_0000891501-mRNA-1"/>
    </source>
</evidence>
<dbReference type="PROSITE" id="PS50958">
    <property type="entry name" value="SMB_2"/>
    <property type="match status" value="1"/>
</dbReference>
<evidence type="ECO:0000259" key="3">
    <source>
        <dbReference type="PROSITE" id="PS50958"/>
    </source>
</evidence>
<evidence type="ECO:0000313" key="5">
    <source>
        <dbReference type="Proteomes" id="UP000276776"/>
    </source>
</evidence>
<keyword evidence="1" id="KW-1015">Disulfide bond</keyword>
<feature type="domain" description="SMB" evidence="3">
    <location>
        <begin position="36"/>
        <end position="88"/>
    </location>
</feature>
<dbReference type="WBParaSite" id="TCLT_0000891501-mRNA-1">
    <property type="protein sequence ID" value="TCLT_0000891501-mRNA-1"/>
    <property type="gene ID" value="TCLT_0000891501"/>
</dbReference>
<name>A0A0N5D779_THECL</name>
<dbReference type="EMBL" id="UYYF01004699">
    <property type="protein sequence ID" value="VDN06494.1"/>
    <property type="molecule type" value="Genomic_DNA"/>
</dbReference>
<reference evidence="4 5" key="2">
    <citation type="submission" date="2018-11" db="EMBL/GenBank/DDBJ databases">
        <authorList>
            <consortium name="Pathogen Informatics"/>
        </authorList>
    </citation>
    <scope>NUCLEOTIDE SEQUENCE [LARGE SCALE GENOMIC DNA]</scope>
</reference>
<keyword evidence="2" id="KW-0732">Signal</keyword>
<gene>
    <name evidence="4" type="ORF">TCLT_LOCUS8904</name>
</gene>
<dbReference type="AlphaFoldDB" id="A0A0N5D779"/>
<protein>
    <submittedName>
        <fullName evidence="6">SMB domain-containing protein</fullName>
    </submittedName>
</protein>
<evidence type="ECO:0000313" key="4">
    <source>
        <dbReference type="EMBL" id="VDN06494.1"/>
    </source>
</evidence>
<proteinExistence type="predicted"/>
<feature type="chain" id="PRO_5043126634" evidence="2">
    <location>
        <begin position="23"/>
        <end position="95"/>
    </location>
</feature>
<accession>A0A0N5D779</accession>
<dbReference type="OrthoDB" id="640249at2759"/>
<feature type="signal peptide" evidence="2">
    <location>
        <begin position="1"/>
        <end position="22"/>
    </location>
</feature>